<dbReference type="EC" id="1.13.11.93" evidence="6"/>
<dbReference type="PANTHER" id="PTHR39479:SF2">
    <property type="entry name" value="2-OXOADIPATE DIOXYGENASE_DECARBOXYLASE"/>
    <property type="match status" value="1"/>
</dbReference>
<evidence type="ECO:0000256" key="2">
    <source>
        <dbReference type="ARBA" id="ARBA00022964"/>
    </source>
</evidence>
<evidence type="ECO:0000313" key="9">
    <source>
        <dbReference type="Proteomes" id="UP000054342"/>
    </source>
</evidence>
<dbReference type="GO" id="GO:0051213">
    <property type="term" value="F:dioxygenase activity"/>
    <property type="evidence" value="ECO:0007669"/>
    <property type="project" value="UniProtKB-KW"/>
</dbReference>
<dbReference type="STRING" id="348802.A0A0D2EW55"/>
<dbReference type="AlphaFoldDB" id="A0A0D2EW55"/>
<proteinExistence type="inferred from homology"/>
<keyword evidence="3" id="KW-0560">Oxidoreductase</keyword>
<evidence type="ECO:0000256" key="1">
    <source>
        <dbReference type="ARBA" id="ARBA00001954"/>
    </source>
</evidence>
<evidence type="ECO:0000256" key="6">
    <source>
        <dbReference type="ARBA" id="ARBA00035023"/>
    </source>
</evidence>
<dbReference type="Pfam" id="PF07063">
    <property type="entry name" value="HGLS"/>
    <property type="match status" value="2"/>
</dbReference>
<dbReference type="InterPro" id="IPR009770">
    <property type="entry name" value="HGLS"/>
</dbReference>
<dbReference type="EMBL" id="KN847318">
    <property type="protein sequence ID" value="KIW59000.1"/>
    <property type="molecule type" value="Genomic_DNA"/>
</dbReference>
<dbReference type="GeneID" id="25325392"/>
<evidence type="ECO:0000256" key="4">
    <source>
        <dbReference type="ARBA" id="ARBA00023004"/>
    </source>
</evidence>
<dbReference type="SMART" id="SM01150">
    <property type="entry name" value="DUF1338"/>
    <property type="match status" value="1"/>
</dbReference>
<reference evidence="8 9" key="1">
    <citation type="submission" date="2015-01" db="EMBL/GenBank/DDBJ databases">
        <title>The Genome Sequence of Exophiala xenobiotica CBS118157.</title>
        <authorList>
            <consortium name="The Broad Institute Genomics Platform"/>
            <person name="Cuomo C."/>
            <person name="de Hoog S."/>
            <person name="Gorbushina A."/>
            <person name="Stielow B."/>
            <person name="Teixiera M."/>
            <person name="Abouelleil A."/>
            <person name="Chapman S.B."/>
            <person name="Priest M."/>
            <person name="Young S.K."/>
            <person name="Wortman J."/>
            <person name="Nusbaum C."/>
            <person name="Birren B."/>
        </authorList>
    </citation>
    <scope>NUCLEOTIDE SEQUENCE [LARGE SCALE GENOMIC DNA]</scope>
    <source>
        <strain evidence="8 9">CBS 118157</strain>
    </source>
</reference>
<accession>A0A0D2EW55</accession>
<keyword evidence="9" id="KW-1185">Reference proteome</keyword>
<keyword evidence="4" id="KW-0408">Iron</keyword>
<comment type="cofactor">
    <cofactor evidence="1">
        <name>Fe(2+)</name>
        <dbReference type="ChEBI" id="CHEBI:29033"/>
    </cofactor>
</comment>
<organism evidence="8 9">
    <name type="scientific">Exophiala xenobiotica</name>
    <dbReference type="NCBI Taxonomy" id="348802"/>
    <lineage>
        <taxon>Eukaryota</taxon>
        <taxon>Fungi</taxon>
        <taxon>Dikarya</taxon>
        <taxon>Ascomycota</taxon>
        <taxon>Pezizomycotina</taxon>
        <taxon>Eurotiomycetes</taxon>
        <taxon>Chaetothyriomycetidae</taxon>
        <taxon>Chaetothyriales</taxon>
        <taxon>Herpotrichiellaceae</taxon>
        <taxon>Exophiala</taxon>
    </lineage>
</organism>
<dbReference type="HOGENOM" id="CLU_026640_0_0_1"/>
<dbReference type="PANTHER" id="PTHR39479">
    <property type="match status" value="1"/>
</dbReference>
<dbReference type="OrthoDB" id="8300246at2759"/>
<protein>
    <recommendedName>
        <fullName evidence="6">2-oxoadipate dioxygenase/decarboxylase</fullName>
        <ecNumber evidence="6">1.13.11.93</ecNumber>
    </recommendedName>
    <alternativeName>
        <fullName evidence="7">2-hydroxyglutarate synthase</fullName>
    </alternativeName>
</protein>
<evidence type="ECO:0000256" key="5">
    <source>
        <dbReference type="ARBA" id="ARBA00035013"/>
    </source>
</evidence>
<evidence type="ECO:0000256" key="7">
    <source>
        <dbReference type="ARBA" id="ARBA00035045"/>
    </source>
</evidence>
<sequence length="359" mass="40790">MSEMYKKEVPLYDELLSIVAEVDNQVASDPLPPRHRIERHGDIRLGTPREMQIMARLFALFNMFPVGYYDLSLVGFPLHATAFRPLTSDALARNPFRVFTSLLRLDLLPDETSTLAQKVLSKRNLFSDRLMELLGQAKTTGLATPEHEAELLEESLKIFRWHATTHTPYDSYVQMKAVHPMIADIACFPKSRKPCSSAECRLRIELRAPPRRACDILLRQTSFKAFEERVQFVNDNGEVTVSHHTARFGEVEQRGAAVTRKERELYDTLLERADSIAGANVGSNDRWQKVLQDAFTPYPDTWAELRSQGLVFFRYRPVNKASTPLSGEVCKLSELLANGLVEYEPITYEDFLPISAAGI</sequence>
<dbReference type="Proteomes" id="UP000054342">
    <property type="component" value="Unassembled WGS sequence"/>
</dbReference>
<name>A0A0D2EW55_9EURO</name>
<dbReference type="Gene3D" id="3.10.180.80">
    <property type="entry name" value="Uncharacterised protein PF07063, DUF1338"/>
    <property type="match status" value="1"/>
</dbReference>
<evidence type="ECO:0000256" key="3">
    <source>
        <dbReference type="ARBA" id="ARBA00023002"/>
    </source>
</evidence>
<comment type="similarity">
    <text evidence="5">Belongs to the 2-oxoadipate dioxygenase/decarboxylase family.</text>
</comment>
<gene>
    <name evidence="8" type="ORF">PV05_03484</name>
</gene>
<dbReference type="RefSeq" id="XP_013319584.1">
    <property type="nucleotide sequence ID" value="XM_013464130.1"/>
</dbReference>
<keyword evidence="2" id="KW-0223">Dioxygenase</keyword>
<evidence type="ECO:0000313" key="8">
    <source>
        <dbReference type="EMBL" id="KIW59000.1"/>
    </source>
</evidence>